<feature type="region of interest" description="Disordered" evidence="1">
    <location>
        <begin position="32"/>
        <end position="70"/>
    </location>
</feature>
<dbReference type="Proteomes" id="UP001301140">
    <property type="component" value="Unassembled WGS sequence"/>
</dbReference>
<dbReference type="InterPro" id="IPR018247">
    <property type="entry name" value="EF_Hand_1_Ca_BS"/>
</dbReference>
<dbReference type="GO" id="GO:0005509">
    <property type="term" value="F:calcium ion binding"/>
    <property type="evidence" value="ECO:0007669"/>
    <property type="project" value="InterPro"/>
</dbReference>
<gene>
    <name evidence="3" type="ORF">PZ740_05060</name>
</gene>
<keyword evidence="4" id="KW-1185">Reference proteome</keyword>
<dbReference type="InterPro" id="IPR002048">
    <property type="entry name" value="EF_hand_dom"/>
</dbReference>
<reference evidence="3 4" key="1">
    <citation type="submission" date="2023-03" db="EMBL/GenBank/DDBJ databases">
        <title>YIM 152171 draft genome.</title>
        <authorList>
            <person name="Yang Z."/>
        </authorList>
    </citation>
    <scope>NUCLEOTIDE SEQUENCE [LARGE SCALE GENOMIC DNA]</scope>
    <source>
        <strain evidence="3 4">YIM 152171</strain>
    </source>
</reference>
<dbReference type="PROSITE" id="PS00018">
    <property type="entry name" value="EF_HAND_1"/>
    <property type="match status" value="1"/>
</dbReference>
<feature type="compositionally biased region" description="Acidic residues" evidence="1">
    <location>
        <begin position="48"/>
        <end position="62"/>
    </location>
</feature>
<sequence length="70" mass="7329">MSAFALALSAAPAAADIFGDWDADGDAGINEGELNQGVFGSYDRDESGEIDETEFGDLDDDLGDHGLFDL</sequence>
<evidence type="ECO:0000259" key="2">
    <source>
        <dbReference type="PROSITE" id="PS50222"/>
    </source>
</evidence>
<evidence type="ECO:0000256" key="1">
    <source>
        <dbReference type="SAM" id="MobiDB-lite"/>
    </source>
</evidence>
<protein>
    <recommendedName>
        <fullName evidence="2">EF-hand domain-containing protein</fullName>
    </recommendedName>
</protein>
<dbReference type="RefSeq" id="WP_327788170.1">
    <property type="nucleotide sequence ID" value="NZ_JARGEQ010000040.1"/>
</dbReference>
<evidence type="ECO:0000313" key="3">
    <source>
        <dbReference type="EMBL" id="MDF1585755.1"/>
    </source>
</evidence>
<feature type="domain" description="EF-hand" evidence="2">
    <location>
        <begin position="30"/>
        <end position="65"/>
    </location>
</feature>
<dbReference type="AlphaFoldDB" id="A0AAP3V0V3"/>
<dbReference type="EMBL" id="JARGEQ010000040">
    <property type="protein sequence ID" value="MDF1585755.1"/>
    <property type="molecule type" value="Genomic_DNA"/>
</dbReference>
<comment type="caution">
    <text evidence="3">The sequence shown here is derived from an EMBL/GenBank/DDBJ whole genome shotgun (WGS) entry which is preliminary data.</text>
</comment>
<dbReference type="PROSITE" id="PS50222">
    <property type="entry name" value="EF_HAND_2"/>
    <property type="match status" value="1"/>
</dbReference>
<evidence type="ECO:0000313" key="4">
    <source>
        <dbReference type="Proteomes" id="UP001301140"/>
    </source>
</evidence>
<proteinExistence type="predicted"/>
<dbReference type="InterPro" id="IPR011992">
    <property type="entry name" value="EF-hand-dom_pair"/>
</dbReference>
<name>A0AAP3V0V3_9PROT</name>
<organism evidence="3 4">
    <name type="scientific">Marinimicrococcus flavescens</name>
    <dbReference type="NCBI Taxonomy" id="3031815"/>
    <lineage>
        <taxon>Bacteria</taxon>
        <taxon>Pseudomonadati</taxon>
        <taxon>Pseudomonadota</taxon>
        <taxon>Alphaproteobacteria</taxon>
        <taxon>Geminicoccales</taxon>
        <taxon>Geminicoccaceae</taxon>
        <taxon>Marinimicrococcus</taxon>
    </lineage>
</organism>
<accession>A0AAP3V0V3</accession>
<dbReference type="SUPFAM" id="SSF47473">
    <property type="entry name" value="EF-hand"/>
    <property type="match status" value="1"/>
</dbReference>